<accession>A0ABP8NML3</accession>
<feature type="transmembrane region" description="Helical" evidence="1">
    <location>
        <begin position="198"/>
        <end position="219"/>
    </location>
</feature>
<keyword evidence="1" id="KW-1133">Transmembrane helix</keyword>
<keyword evidence="3" id="KW-1185">Reference proteome</keyword>
<feature type="transmembrane region" description="Helical" evidence="1">
    <location>
        <begin position="171"/>
        <end position="191"/>
    </location>
</feature>
<protein>
    <recommendedName>
        <fullName evidence="4">Purine-cytosine permease</fullName>
    </recommendedName>
</protein>
<dbReference type="EMBL" id="BAABHD010000083">
    <property type="protein sequence ID" value="GAA4468849.1"/>
    <property type="molecule type" value="Genomic_DNA"/>
</dbReference>
<evidence type="ECO:0000313" key="2">
    <source>
        <dbReference type="EMBL" id="GAA4468849.1"/>
    </source>
</evidence>
<dbReference type="Gene3D" id="1.10.4160.10">
    <property type="entry name" value="Hydantoin permease"/>
    <property type="match status" value="1"/>
</dbReference>
<dbReference type="PANTHER" id="PTHR30569">
    <property type="entry name" value="CYTOSINE TRANSPORTER CODB"/>
    <property type="match status" value="1"/>
</dbReference>
<feature type="transmembrane region" description="Helical" evidence="1">
    <location>
        <begin position="283"/>
        <end position="311"/>
    </location>
</feature>
<feature type="transmembrane region" description="Helical" evidence="1">
    <location>
        <begin position="252"/>
        <end position="271"/>
    </location>
</feature>
<gene>
    <name evidence="2" type="ORF">GCM10023189_54870</name>
</gene>
<keyword evidence="1" id="KW-0812">Transmembrane</keyword>
<feature type="transmembrane region" description="Helical" evidence="1">
    <location>
        <begin position="430"/>
        <end position="450"/>
    </location>
</feature>
<feature type="transmembrane region" description="Helical" evidence="1">
    <location>
        <begin position="84"/>
        <end position="108"/>
    </location>
</feature>
<evidence type="ECO:0008006" key="4">
    <source>
        <dbReference type="Google" id="ProtNLM"/>
    </source>
</evidence>
<name>A0ABP8NML3_9BACT</name>
<organism evidence="2 3">
    <name type="scientific">Nibrella saemangeumensis</name>
    <dbReference type="NCBI Taxonomy" id="1084526"/>
    <lineage>
        <taxon>Bacteria</taxon>
        <taxon>Pseudomonadati</taxon>
        <taxon>Bacteroidota</taxon>
        <taxon>Cytophagia</taxon>
        <taxon>Cytophagales</taxon>
        <taxon>Spirosomataceae</taxon>
        <taxon>Nibrella</taxon>
    </lineage>
</organism>
<evidence type="ECO:0000256" key="1">
    <source>
        <dbReference type="SAM" id="Phobius"/>
    </source>
</evidence>
<proteinExistence type="predicted"/>
<feature type="transmembrane region" description="Helical" evidence="1">
    <location>
        <begin position="365"/>
        <end position="385"/>
    </location>
</feature>
<keyword evidence="1" id="KW-0472">Membrane</keyword>
<feature type="transmembrane region" description="Helical" evidence="1">
    <location>
        <begin position="323"/>
        <end position="344"/>
    </location>
</feature>
<dbReference type="PANTHER" id="PTHR30569:SF0">
    <property type="entry name" value="CYTOSINE PERMEASE"/>
    <property type="match status" value="1"/>
</dbReference>
<sequence>MKQVDLHVEVCFFVPSFFNPYRMVTETLTDQLDAIDEYEREPVPQEKTKDFRSFVSMMAGEHIAGTEFVIGPLFVLHGVSAANLFVGLLLGNLLATLSWTLICAPVAVKTRLTIYYQLEKICGYRLVAIYNAINGLQSCVLAASMVAVSATAVGLAFGLSMPGLTDLYPSSLAWVVAVLGIGAVITLVSIYGYDRVAAFSAVCAPWLPLVFVAAAVAVLPQLGVRQWSDFWTVAQTKIWTGIPAAGQTPYTLWHVLFFAWLCNTAMHIGLSDMSIYRYAKRPTYGLASAVGMFVGHGMAWVASGILCALALQNGNTNPSPGRIAFDSAGLAGAACVVIAGWTTANPTIYRAGLALKGLMPDVKRWKITLVVGMLASVLAIFPGVVSRLDQVLAFYALVAAPVGAVIVMDVYVFTRIGLITNYAERAGKRFNWAVALTWLLSMLLSYALYVYTQSDFFFFMAIPGWFIGAALYVVLSRALQRLPKEELVMAQP</sequence>
<evidence type="ECO:0000313" key="3">
    <source>
        <dbReference type="Proteomes" id="UP001501175"/>
    </source>
</evidence>
<comment type="caution">
    <text evidence="2">The sequence shown here is derived from an EMBL/GenBank/DDBJ whole genome shotgun (WGS) entry which is preliminary data.</text>
</comment>
<feature type="transmembrane region" description="Helical" evidence="1">
    <location>
        <begin position="391"/>
        <end position="418"/>
    </location>
</feature>
<dbReference type="InterPro" id="IPR030191">
    <property type="entry name" value="CodB"/>
</dbReference>
<feature type="transmembrane region" description="Helical" evidence="1">
    <location>
        <begin position="456"/>
        <end position="475"/>
    </location>
</feature>
<reference evidence="3" key="1">
    <citation type="journal article" date="2019" name="Int. J. Syst. Evol. Microbiol.">
        <title>The Global Catalogue of Microorganisms (GCM) 10K type strain sequencing project: providing services to taxonomists for standard genome sequencing and annotation.</title>
        <authorList>
            <consortium name="The Broad Institute Genomics Platform"/>
            <consortium name="The Broad Institute Genome Sequencing Center for Infectious Disease"/>
            <person name="Wu L."/>
            <person name="Ma J."/>
        </authorList>
    </citation>
    <scope>NUCLEOTIDE SEQUENCE [LARGE SCALE GENOMIC DNA]</scope>
    <source>
        <strain evidence="3">JCM 17927</strain>
    </source>
</reference>
<feature type="transmembrane region" description="Helical" evidence="1">
    <location>
        <begin position="129"/>
        <end position="159"/>
    </location>
</feature>
<dbReference type="Proteomes" id="UP001501175">
    <property type="component" value="Unassembled WGS sequence"/>
</dbReference>